<evidence type="ECO:0000313" key="9">
    <source>
        <dbReference type="EMBL" id="GJM61601.1"/>
    </source>
</evidence>
<dbReference type="GO" id="GO:0031119">
    <property type="term" value="P:tRNA pseudouridine synthesis"/>
    <property type="evidence" value="ECO:0007669"/>
    <property type="project" value="UniProtKB-UniRule"/>
</dbReference>
<dbReference type="CDD" id="cd02570">
    <property type="entry name" value="PseudoU_synth_EcTruA"/>
    <property type="match status" value="1"/>
</dbReference>
<comment type="caution">
    <text evidence="4">Lacks conserved residue(s) required for the propagation of feature annotation.</text>
</comment>
<dbReference type="SUPFAM" id="SSF55120">
    <property type="entry name" value="Pseudouridine synthase"/>
    <property type="match status" value="1"/>
</dbReference>
<evidence type="ECO:0000256" key="7">
    <source>
        <dbReference type="RuleBase" id="RU003792"/>
    </source>
</evidence>
<keyword evidence="2 4" id="KW-0819">tRNA processing</keyword>
<dbReference type="GO" id="GO:0003723">
    <property type="term" value="F:RNA binding"/>
    <property type="evidence" value="ECO:0007669"/>
    <property type="project" value="InterPro"/>
</dbReference>
<dbReference type="Proteomes" id="UP001310022">
    <property type="component" value="Unassembled WGS sequence"/>
</dbReference>
<sequence>MLQKEGKQLRYFIEIAYKGTAYHGWQSQKNQKVKTVQGEIETALSKILGQATAIVGSGRTDTGVHAMQQFAHFDHERALDTALYQYKFNAVLPFDIVIKNLFKVGDETHARFDATKRSYQYHIHLERSPFLQELSYFHKEKLDIATMNQAADFLLGRQDFQCFSKVKTDVNNYFCDIYKAEWEYESKTGRLIFHISANRFLRNMVRAVVGTLLEVGRGKMPAEGVKEVIQSKNRSVAGRSVPADGLYLSEVLYPFMEGASNK</sequence>
<evidence type="ECO:0000256" key="3">
    <source>
        <dbReference type="ARBA" id="ARBA00023235"/>
    </source>
</evidence>
<dbReference type="InterPro" id="IPR020095">
    <property type="entry name" value="PsdUridine_synth_TruA_C"/>
</dbReference>
<dbReference type="InterPro" id="IPR020103">
    <property type="entry name" value="PsdUridine_synth_cat_dom_sf"/>
</dbReference>
<dbReference type="FunFam" id="3.30.70.580:FF:000001">
    <property type="entry name" value="tRNA pseudouridine synthase A"/>
    <property type="match status" value="1"/>
</dbReference>
<evidence type="ECO:0000256" key="6">
    <source>
        <dbReference type="PIRSR" id="PIRSR001430-2"/>
    </source>
</evidence>
<accession>A0AAN5ALN0</accession>
<evidence type="ECO:0000256" key="2">
    <source>
        <dbReference type="ARBA" id="ARBA00022694"/>
    </source>
</evidence>
<protein>
    <recommendedName>
        <fullName evidence="4">tRNA pseudouridine synthase A</fullName>
        <ecNumber evidence="4">5.4.99.12</ecNumber>
    </recommendedName>
    <alternativeName>
        <fullName evidence="4">tRNA pseudouridine(38-40) synthase</fullName>
    </alternativeName>
    <alternativeName>
        <fullName evidence="4">tRNA pseudouridylate synthase I</fullName>
    </alternativeName>
    <alternativeName>
        <fullName evidence="4">tRNA-uridine isomerase I</fullName>
    </alternativeName>
</protein>
<feature type="active site" description="Nucleophile" evidence="4 5">
    <location>
        <position position="61"/>
    </location>
</feature>
<dbReference type="NCBIfam" id="TIGR00071">
    <property type="entry name" value="hisT_truA"/>
    <property type="match status" value="1"/>
</dbReference>
<dbReference type="PANTHER" id="PTHR11142:SF0">
    <property type="entry name" value="TRNA PSEUDOURIDINE SYNTHASE-LIKE 1"/>
    <property type="match status" value="1"/>
</dbReference>
<dbReference type="AlphaFoldDB" id="A0AAN5ALN0"/>
<keyword evidence="10" id="KW-1185">Reference proteome</keyword>
<proteinExistence type="inferred from homology"/>
<dbReference type="InterPro" id="IPR020097">
    <property type="entry name" value="PsdUridine_synth_TruA_a/b_dom"/>
</dbReference>
<evidence type="ECO:0000313" key="10">
    <source>
        <dbReference type="Proteomes" id="UP001310022"/>
    </source>
</evidence>
<comment type="similarity">
    <text evidence="1 4 7">Belongs to the tRNA pseudouridine synthase TruA family.</text>
</comment>
<evidence type="ECO:0000256" key="5">
    <source>
        <dbReference type="PIRSR" id="PIRSR001430-1"/>
    </source>
</evidence>
<dbReference type="Gene3D" id="3.30.70.580">
    <property type="entry name" value="Pseudouridine synthase I, catalytic domain, N-terminal subdomain"/>
    <property type="match status" value="1"/>
</dbReference>
<name>A0AAN5ALN0_9BACT</name>
<dbReference type="Pfam" id="PF01416">
    <property type="entry name" value="PseudoU_synth_1"/>
    <property type="match status" value="2"/>
</dbReference>
<dbReference type="GO" id="GO:0160147">
    <property type="term" value="F:tRNA pseudouridine(38-40) synthase activity"/>
    <property type="evidence" value="ECO:0007669"/>
    <property type="project" value="UniProtKB-EC"/>
</dbReference>
<dbReference type="RefSeq" id="WP_338237115.1">
    <property type="nucleotide sequence ID" value="NZ_BQKE01000001.1"/>
</dbReference>
<comment type="subunit">
    <text evidence="4">Homodimer.</text>
</comment>
<dbReference type="EMBL" id="BQKE01000001">
    <property type="protein sequence ID" value="GJM61601.1"/>
    <property type="molecule type" value="Genomic_DNA"/>
</dbReference>
<comment type="function">
    <text evidence="4">Formation of pseudouridine at positions 38, 39 and 40 in the anticodon stem and loop of transfer RNAs.</text>
</comment>
<keyword evidence="3 4" id="KW-0413">Isomerase</keyword>
<dbReference type="PIRSF" id="PIRSF001430">
    <property type="entry name" value="tRNA_psdUrid_synth"/>
    <property type="match status" value="1"/>
</dbReference>
<dbReference type="HAMAP" id="MF_00171">
    <property type="entry name" value="TruA"/>
    <property type="match status" value="1"/>
</dbReference>
<evidence type="ECO:0000256" key="1">
    <source>
        <dbReference type="ARBA" id="ARBA00009375"/>
    </source>
</evidence>
<dbReference type="InterPro" id="IPR001406">
    <property type="entry name" value="PsdUridine_synth_TruA"/>
</dbReference>
<comment type="catalytic activity">
    <reaction evidence="4 7">
        <text>uridine(38/39/40) in tRNA = pseudouridine(38/39/40) in tRNA</text>
        <dbReference type="Rhea" id="RHEA:22376"/>
        <dbReference type="Rhea" id="RHEA-COMP:10085"/>
        <dbReference type="Rhea" id="RHEA-COMP:10087"/>
        <dbReference type="ChEBI" id="CHEBI:65314"/>
        <dbReference type="ChEBI" id="CHEBI:65315"/>
        <dbReference type="EC" id="5.4.99.12"/>
    </reaction>
</comment>
<dbReference type="PANTHER" id="PTHR11142">
    <property type="entry name" value="PSEUDOURIDYLATE SYNTHASE"/>
    <property type="match status" value="1"/>
</dbReference>
<organism evidence="9 10">
    <name type="scientific">Persicobacter diffluens</name>
    <dbReference type="NCBI Taxonomy" id="981"/>
    <lineage>
        <taxon>Bacteria</taxon>
        <taxon>Pseudomonadati</taxon>
        <taxon>Bacteroidota</taxon>
        <taxon>Cytophagia</taxon>
        <taxon>Cytophagales</taxon>
        <taxon>Persicobacteraceae</taxon>
        <taxon>Persicobacter</taxon>
    </lineage>
</organism>
<evidence type="ECO:0000256" key="4">
    <source>
        <dbReference type="HAMAP-Rule" id="MF_00171"/>
    </source>
</evidence>
<feature type="domain" description="Pseudouridine synthase I TruA alpha/beta" evidence="8">
    <location>
        <begin position="150"/>
        <end position="254"/>
    </location>
</feature>
<feature type="domain" description="Pseudouridine synthase I TruA alpha/beta" evidence="8">
    <location>
        <begin position="16"/>
        <end position="113"/>
    </location>
</feature>
<gene>
    <name evidence="9" type="primary">truA_1</name>
    <name evidence="4" type="synonym">truA</name>
    <name evidence="9" type="ORF">PEDI_21530</name>
</gene>
<dbReference type="EC" id="5.4.99.12" evidence="4"/>
<comment type="caution">
    <text evidence="9">The sequence shown here is derived from an EMBL/GenBank/DDBJ whole genome shotgun (WGS) entry which is preliminary data.</text>
</comment>
<evidence type="ECO:0000259" key="8">
    <source>
        <dbReference type="Pfam" id="PF01416"/>
    </source>
</evidence>
<feature type="binding site" evidence="4 6">
    <location>
        <position position="119"/>
    </location>
    <ligand>
        <name>substrate</name>
    </ligand>
</feature>
<reference evidence="9 10" key="1">
    <citation type="submission" date="2021-12" db="EMBL/GenBank/DDBJ databases">
        <title>Genome sequencing of bacteria with rrn-lacking chromosome and rrn-plasmid.</title>
        <authorList>
            <person name="Anda M."/>
            <person name="Iwasaki W."/>
        </authorList>
    </citation>
    <scope>NUCLEOTIDE SEQUENCE [LARGE SCALE GENOMIC DNA]</scope>
    <source>
        <strain evidence="9 10">NBRC 15940</strain>
    </source>
</reference>
<dbReference type="Gene3D" id="3.30.70.660">
    <property type="entry name" value="Pseudouridine synthase I, catalytic domain, C-terminal subdomain"/>
    <property type="match status" value="1"/>
</dbReference>
<dbReference type="InterPro" id="IPR020094">
    <property type="entry name" value="TruA/RsuA/RluB/E/F_N"/>
</dbReference>